<sequence>MSARTATRKPQDAATITAGLLALLSALEGIPAGSPADAAYTAALRRRGEDLAVAGGVEALREARTAAIAAAPDRADARAALIDAAWATIPGWTA</sequence>
<comment type="caution">
    <text evidence="1">The sequence shown here is derived from an EMBL/GenBank/DDBJ whole genome shotgun (WGS) entry which is preliminary data.</text>
</comment>
<gene>
    <name evidence="1" type="ORF">PUR29_36430</name>
</gene>
<dbReference type="Proteomes" id="UP001407347">
    <property type="component" value="Unassembled WGS sequence"/>
</dbReference>
<evidence type="ECO:0000313" key="2">
    <source>
        <dbReference type="Proteomes" id="UP001407347"/>
    </source>
</evidence>
<evidence type="ECO:0000313" key="1">
    <source>
        <dbReference type="EMBL" id="MEN3238925.1"/>
    </source>
</evidence>
<protein>
    <submittedName>
        <fullName evidence="1">Uncharacterized protein</fullName>
    </submittedName>
</protein>
<reference evidence="1 2" key="1">
    <citation type="journal article" date="2023" name="PLoS ONE">
        <title>Complete genome assembly of Hawai'i environmental nontuberculous mycobacteria reveals unexpected co-isolation with methylobacteria.</title>
        <authorList>
            <person name="Hendrix J."/>
            <person name="Epperson L.E."/>
            <person name="Tong E.I."/>
            <person name="Chan Y.L."/>
            <person name="Hasan N.A."/>
            <person name="Dawrs S.N."/>
            <person name="Norton G.J."/>
            <person name="Virdi R."/>
            <person name="Crooks J.L."/>
            <person name="Chan E.D."/>
            <person name="Honda J.R."/>
            <person name="Strong M."/>
        </authorList>
    </citation>
    <scope>NUCLEOTIDE SEQUENCE [LARGE SCALE GENOMIC DNA]</scope>
    <source>
        <strain evidence="1 2">NJH_HI04-1</strain>
    </source>
</reference>
<name>A0ABV0A7J1_9HYPH</name>
<organism evidence="1 2">
    <name type="scientific">Methylobacterium ajmalii</name>
    <dbReference type="NCBI Taxonomy" id="2738439"/>
    <lineage>
        <taxon>Bacteria</taxon>
        <taxon>Pseudomonadati</taxon>
        <taxon>Pseudomonadota</taxon>
        <taxon>Alphaproteobacteria</taxon>
        <taxon>Hyphomicrobiales</taxon>
        <taxon>Methylobacteriaceae</taxon>
        <taxon>Methylobacterium</taxon>
    </lineage>
</organism>
<dbReference type="RefSeq" id="WP_346013873.1">
    <property type="nucleotide sequence ID" value="NZ_JAQYXP010000009.1"/>
</dbReference>
<accession>A0ABV0A7J1</accession>
<dbReference type="EMBL" id="JAQYXP010000009">
    <property type="protein sequence ID" value="MEN3238925.1"/>
    <property type="molecule type" value="Genomic_DNA"/>
</dbReference>
<keyword evidence="2" id="KW-1185">Reference proteome</keyword>
<proteinExistence type="predicted"/>